<evidence type="ECO:0000313" key="8">
    <source>
        <dbReference type="EMBL" id="MDQ7937760.1"/>
    </source>
</evidence>
<dbReference type="Pfam" id="PF01330">
    <property type="entry name" value="RuvA_N"/>
    <property type="match status" value="1"/>
</dbReference>
<organism evidence="8 9">
    <name type="scientific">Lactiplantibacillus brownii</name>
    <dbReference type="NCBI Taxonomy" id="3069269"/>
    <lineage>
        <taxon>Bacteria</taxon>
        <taxon>Bacillati</taxon>
        <taxon>Bacillota</taxon>
        <taxon>Bacilli</taxon>
        <taxon>Lactobacillales</taxon>
        <taxon>Lactobacillaceae</taxon>
        <taxon>Lactiplantibacillus</taxon>
    </lineage>
</organism>
<dbReference type="HAMAP" id="MF_00031">
    <property type="entry name" value="DNA_HJ_migration_RuvA"/>
    <property type="match status" value="1"/>
</dbReference>
<dbReference type="Pfam" id="PF07499">
    <property type="entry name" value="RuvA_C"/>
    <property type="match status" value="1"/>
</dbReference>
<keyword evidence="8" id="KW-0378">Hydrolase</keyword>
<proteinExistence type="inferred from homology"/>
<comment type="similarity">
    <text evidence="6">Belongs to the RuvA family.</text>
</comment>
<dbReference type="CDD" id="cd14332">
    <property type="entry name" value="UBA_RuvA_C"/>
    <property type="match status" value="1"/>
</dbReference>
<dbReference type="SMART" id="SM00278">
    <property type="entry name" value="HhH1"/>
    <property type="match status" value="2"/>
</dbReference>
<evidence type="ECO:0000256" key="5">
    <source>
        <dbReference type="ARBA" id="ARBA00023204"/>
    </source>
</evidence>
<evidence type="ECO:0000256" key="2">
    <source>
        <dbReference type="ARBA" id="ARBA00022763"/>
    </source>
</evidence>
<dbReference type="InterPro" id="IPR011114">
    <property type="entry name" value="RuvA_C"/>
</dbReference>
<evidence type="ECO:0000313" key="9">
    <source>
        <dbReference type="Proteomes" id="UP001227831"/>
    </source>
</evidence>
<dbReference type="SUPFAM" id="SSF50249">
    <property type="entry name" value="Nucleic acid-binding proteins"/>
    <property type="match status" value="1"/>
</dbReference>
<keyword evidence="9" id="KW-1185">Reference proteome</keyword>
<comment type="subunit">
    <text evidence="6">Homotetramer. Forms an RuvA(8)-RuvB(12)-Holliday junction (HJ) complex. HJ DNA is sandwiched between 2 RuvA tetramers; dsDNA enters through RuvA and exits via RuvB. An RuvB hexamer assembles on each DNA strand where it exits the tetramer. Each RuvB hexamer is contacted by two RuvA subunits (via domain III) on 2 adjacent RuvB subunits; this complex drives branch migration. In the full resolvosome a probable DNA-RuvA(4)-RuvB(12)-RuvC(2) complex forms which resolves the HJ.</text>
</comment>
<evidence type="ECO:0000259" key="7">
    <source>
        <dbReference type="SMART" id="SM00278"/>
    </source>
</evidence>
<dbReference type="InterPro" id="IPR000085">
    <property type="entry name" value="RuvA"/>
</dbReference>
<dbReference type="SUPFAM" id="SSF46929">
    <property type="entry name" value="DNA helicase RuvA subunit, C-terminal domain"/>
    <property type="match status" value="1"/>
</dbReference>
<comment type="caution">
    <text evidence="6">Lacks conserved residue(s) required for the propagation of feature annotation.</text>
</comment>
<sequence>MYEYFLGQITDVTPGFVVIEVAGIGYKVLTANPYRYQVGDAAVKMYIHQAVSDNGMSLFGFYDADEKALFEKLLNVSGIGPKSALAILANNDHAGLIQAINQGNATYLTSFPGVGKKTAQQIVLDLKDKLNDLNVAVTGQTALEMPTDSADGALSDALAALEALGYSAREIKKITKKLEAFSQTKSVDTNDLLSEGLRLLTK</sequence>
<keyword evidence="4 6" id="KW-0233">DNA recombination</keyword>
<feature type="region of interest" description="Domain III" evidence="6">
    <location>
        <begin position="148"/>
        <end position="202"/>
    </location>
</feature>
<dbReference type="Gene3D" id="1.10.150.20">
    <property type="entry name" value="5' to 3' exonuclease, C-terminal subdomain"/>
    <property type="match status" value="1"/>
</dbReference>
<dbReference type="EMBL" id="JAVCWF010000001">
    <property type="protein sequence ID" value="MDQ7937760.1"/>
    <property type="molecule type" value="Genomic_DNA"/>
</dbReference>
<dbReference type="Pfam" id="PF14520">
    <property type="entry name" value="HHH_5"/>
    <property type="match status" value="1"/>
</dbReference>
<evidence type="ECO:0000256" key="1">
    <source>
        <dbReference type="ARBA" id="ARBA00022490"/>
    </source>
</evidence>
<dbReference type="InterPro" id="IPR010994">
    <property type="entry name" value="RuvA_2-like"/>
</dbReference>
<name>A0ABU1ABQ2_9LACO</name>
<comment type="domain">
    <text evidence="6">Has three domains with a flexible linker between the domains II and III and assumes an 'L' shape. Domain III is highly mobile and contacts RuvB.</text>
</comment>
<dbReference type="NCBIfam" id="TIGR00084">
    <property type="entry name" value="ruvA"/>
    <property type="match status" value="1"/>
</dbReference>
<feature type="domain" description="Helix-hairpin-helix DNA-binding motif class 1" evidence="7">
    <location>
        <begin position="106"/>
        <end position="125"/>
    </location>
</feature>
<comment type="subcellular location">
    <subcellularLocation>
        <location evidence="6">Cytoplasm</location>
    </subcellularLocation>
</comment>
<feature type="domain" description="Helix-hairpin-helix DNA-binding motif class 1" evidence="7">
    <location>
        <begin position="71"/>
        <end position="90"/>
    </location>
</feature>
<dbReference type="GO" id="GO:0016787">
    <property type="term" value="F:hydrolase activity"/>
    <property type="evidence" value="ECO:0007669"/>
    <property type="project" value="UniProtKB-KW"/>
</dbReference>
<dbReference type="Proteomes" id="UP001227831">
    <property type="component" value="Unassembled WGS sequence"/>
</dbReference>
<keyword evidence="5 6" id="KW-0234">DNA repair</keyword>
<evidence type="ECO:0000256" key="4">
    <source>
        <dbReference type="ARBA" id="ARBA00023172"/>
    </source>
</evidence>
<dbReference type="InterPro" id="IPR003583">
    <property type="entry name" value="Hlx-hairpin-Hlx_DNA-bd_motif"/>
</dbReference>
<dbReference type="InterPro" id="IPR013849">
    <property type="entry name" value="DNA_helicase_Holl-junc_RuvA_I"/>
</dbReference>
<accession>A0ABU1ABQ2</accession>
<dbReference type="GO" id="GO:0003678">
    <property type="term" value="F:DNA helicase activity"/>
    <property type="evidence" value="ECO:0007669"/>
    <property type="project" value="UniProtKB-EC"/>
</dbReference>
<keyword evidence="3 6" id="KW-0238">DNA-binding</keyword>
<protein>
    <recommendedName>
        <fullName evidence="6">Holliday junction branch migration complex subunit RuvA</fullName>
    </recommendedName>
</protein>
<dbReference type="Gene3D" id="2.40.50.140">
    <property type="entry name" value="Nucleic acid-binding proteins"/>
    <property type="match status" value="1"/>
</dbReference>
<keyword evidence="2 6" id="KW-0227">DNA damage</keyword>
<dbReference type="RefSeq" id="WP_308703481.1">
    <property type="nucleotide sequence ID" value="NZ_AP027463.1"/>
</dbReference>
<gene>
    <name evidence="6 8" type="primary">ruvA</name>
    <name evidence="8" type="ORF">RA086_09080</name>
</gene>
<comment type="caution">
    <text evidence="8">The sequence shown here is derived from an EMBL/GenBank/DDBJ whole genome shotgun (WGS) entry which is preliminary data.</text>
</comment>
<keyword evidence="1 6" id="KW-0963">Cytoplasm</keyword>
<dbReference type="SUPFAM" id="SSF47781">
    <property type="entry name" value="RuvA domain 2-like"/>
    <property type="match status" value="1"/>
</dbReference>
<dbReference type="InterPro" id="IPR012340">
    <property type="entry name" value="NA-bd_OB-fold"/>
</dbReference>
<reference evidence="8 9" key="1">
    <citation type="journal article" date="2023" name="Int. J. Syst. Evol. Microbiol.">
        <title>Lactiplantibacillus brownii sp. nov., a novel psychrotolerant species isolated from sauerkraut.</title>
        <authorList>
            <person name="Heng Y.C."/>
            <person name="Silvaraju S."/>
            <person name="Lee J.K.Y."/>
            <person name="Kittelmann S."/>
        </authorList>
    </citation>
    <scope>NUCLEOTIDE SEQUENCE [LARGE SCALE GENOMIC DNA]</scope>
    <source>
        <strain evidence="8 9">WILCCON 0030</strain>
    </source>
</reference>
<evidence type="ECO:0000256" key="6">
    <source>
        <dbReference type="HAMAP-Rule" id="MF_00031"/>
    </source>
</evidence>
<dbReference type="InterPro" id="IPR036267">
    <property type="entry name" value="RuvA_C_sf"/>
</dbReference>
<comment type="function">
    <text evidence="6">The RuvA-RuvB-RuvC complex processes Holliday junction (HJ) DNA during genetic recombination and DNA repair, while the RuvA-RuvB complex plays an important role in the rescue of blocked DNA replication forks via replication fork reversal (RFR). RuvA specifically binds to HJ cruciform DNA, conferring on it an open structure. The RuvB hexamer acts as an ATP-dependent pump, pulling dsDNA into and through the RuvAB complex. HJ branch migration allows RuvC to scan DNA until it finds its consensus sequence, where it cleaves and resolves the cruciform DNA.</text>
</comment>
<evidence type="ECO:0000256" key="3">
    <source>
        <dbReference type="ARBA" id="ARBA00023125"/>
    </source>
</evidence>